<evidence type="ECO:0000313" key="1">
    <source>
        <dbReference type="EMBL" id="RNA07093.1"/>
    </source>
</evidence>
<name>A0A3M7Q6V9_BRAPC</name>
<sequence>MEEYLTPNQPAKRMPIIKFYNSTFGNGSSMNLLWIFHDPSINPRIKGSRLKSFDQDITILEDFFKSNIVNINGLKDSINICLSNIVKHIFIHVASPSKFVGMIIHNTLKVQNKYKLANTSRLSSNSHPIVRERVLKLSDMKQKKFKQKIYY</sequence>
<reference evidence="1 2" key="1">
    <citation type="journal article" date="2018" name="Sci. Rep.">
        <title>Genomic signatures of local adaptation to the degree of environmental predictability in rotifers.</title>
        <authorList>
            <person name="Franch-Gras L."/>
            <person name="Hahn C."/>
            <person name="Garcia-Roger E.M."/>
            <person name="Carmona M.J."/>
            <person name="Serra M."/>
            <person name="Gomez A."/>
        </authorList>
    </citation>
    <scope>NUCLEOTIDE SEQUENCE [LARGE SCALE GENOMIC DNA]</scope>
    <source>
        <strain evidence="1">HYR1</strain>
    </source>
</reference>
<dbReference type="EMBL" id="REGN01007157">
    <property type="protein sequence ID" value="RNA07093.1"/>
    <property type="molecule type" value="Genomic_DNA"/>
</dbReference>
<comment type="caution">
    <text evidence="1">The sequence shown here is derived from an EMBL/GenBank/DDBJ whole genome shotgun (WGS) entry which is preliminary data.</text>
</comment>
<accession>A0A3M7Q6V9</accession>
<protein>
    <submittedName>
        <fullName evidence="1">Uncharacterized protein</fullName>
    </submittedName>
</protein>
<keyword evidence="2" id="KW-1185">Reference proteome</keyword>
<dbReference type="Proteomes" id="UP000276133">
    <property type="component" value="Unassembled WGS sequence"/>
</dbReference>
<organism evidence="1 2">
    <name type="scientific">Brachionus plicatilis</name>
    <name type="common">Marine rotifer</name>
    <name type="synonym">Brachionus muelleri</name>
    <dbReference type="NCBI Taxonomy" id="10195"/>
    <lineage>
        <taxon>Eukaryota</taxon>
        <taxon>Metazoa</taxon>
        <taxon>Spiralia</taxon>
        <taxon>Gnathifera</taxon>
        <taxon>Rotifera</taxon>
        <taxon>Eurotatoria</taxon>
        <taxon>Monogononta</taxon>
        <taxon>Pseudotrocha</taxon>
        <taxon>Ploima</taxon>
        <taxon>Brachionidae</taxon>
        <taxon>Brachionus</taxon>
    </lineage>
</organism>
<proteinExistence type="predicted"/>
<evidence type="ECO:0000313" key="2">
    <source>
        <dbReference type="Proteomes" id="UP000276133"/>
    </source>
</evidence>
<dbReference type="AlphaFoldDB" id="A0A3M7Q6V9"/>
<gene>
    <name evidence="1" type="ORF">BpHYR1_014326</name>
</gene>